<keyword evidence="3" id="KW-1185">Reference proteome</keyword>
<keyword evidence="1" id="KW-0175">Coiled coil</keyword>
<dbReference type="WBParaSite" id="Pan_g18541.t1">
    <property type="protein sequence ID" value="Pan_g18541.t1"/>
    <property type="gene ID" value="Pan_g18541"/>
</dbReference>
<reference evidence="3" key="1">
    <citation type="journal article" date="2013" name="Genetics">
        <title>The draft genome and transcriptome of Panagrellus redivivus are shaped by the harsh demands of a free-living lifestyle.</title>
        <authorList>
            <person name="Srinivasan J."/>
            <person name="Dillman A.R."/>
            <person name="Macchietto M.G."/>
            <person name="Heikkinen L."/>
            <person name="Lakso M."/>
            <person name="Fracchia K.M."/>
            <person name="Antoshechkin I."/>
            <person name="Mortazavi A."/>
            <person name="Wong G."/>
            <person name="Sternberg P.W."/>
        </authorList>
    </citation>
    <scope>NUCLEOTIDE SEQUENCE [LARGE SCALE GENOMIC DNA]</scope>
    <source>
        <strain evidence="3">MT8872</strain>
    </source>
</reference>
<dbReference type="InterPro" id="IPR041105">
    <property type="entry name" value="TDP-43_N"/>
</dbReference>
<evidence type="ECO:0000256" key="1">
    <source>
        <dbReference type="SAM" id="Coils"/>
    </source>
</evidence>
<protein>
    <submittedName>
        <fullName evidence="4">TDP43_N domain-containing protein</fullName>
    </submittedName>
</protein>
<feature type="domain" description="TAR DNA-binding protein 43 N-terminal" evidence="2">
    <location>
        <begin position="17"/>
        <end position="83"/>
    </location>
</feature>
<name>A0A7E4VA98_PANRE</name>
<dbReference type="Proteomes" id="UP000492821">
    <property type="component" value="Unassembled WGS sequence"/>
</dbReference>
<feature type="coiled-coil region" evidence="1">
    <location>
        <begin position="306"/>
        <end position="333"/>
    </location>
</feature>
<evidence type="ECO:0000313" key="3">
    <source>
        <dbReference type="Proteomes" id="UP000492821"/>
    </source>
</evidence>
<dbReference type="Pfam" id="PF18694">
    <property type="entry name" value="TDP-43_N"/>
    <property type="match status" value="1"/>
</dbReference>
<dbReference type="AlphaFoldDB" id="A0A7E4VA98"/>
<feature type="coiled-coil region" evidence="1">
    <location>
        <begin position="374"/>
        <end position="472"/>
    </location>
</feature>
<proteinExistence type="predicted"/>
<organism evidence="3 4">
    <name type="scientific">Panagrellus redivivus</name>
    <name type="common">Microworm</name>
    <dbReference type="NCBI Taxonomy" id="6233"/>
    <lineage>
        <taxon>Eukaryota</taxon>
        <taxon>Metazoa</taxon>
        <taxon>Ecdysozoa</taxon>
        <taxon>Nematoda</taxon>
        <taxon>Chromadorea</taxon>
        <taxon>Rhabditida</taxon>
        <taxon>Tylenchina</taxon>
        <taxon>Panagrolaimomorpha</taxon>
        <taxon>Panagrolaimoidea</taxon>
        <taxon>Panagrolaimidae</taxon>
        <taxon>Panagrellus</taxon>
    </lineage>
</organism>
<sequence length="481" mass="54246">MAAQIQTVFRSHLRVCVEPVDIELDDDADGGLQFAALQSAFPGSSGIYYYNNDKTHTKTHVKFDGKKFHAPGNDWQEREYYVSLGAGRCGFPFGSYENASKQFERSVNLVSNLMGGKRVPLPVTNGNTAGSPVEKLDMLKSMVAGLGAVPSKKQESSTRSVTNEALQATAAGLEANYSNLAPLEQQFVDLARISNGKDSIIENQRSQIRQLTEEIQEMKRKSREIKEELERAEARFHAADEELTMLRNLGKEQAYMCERVTDLTRRLVEAKDETDRIINDFNAKLDAEITNFQNLLKDNAEKDLRIAEVEAALDRVSSENKDLRRDLSASDAKLIEQQLQYTNASEERSIVQDQLAGDNTHLLEKLGLPFLEMNEQLQSKCHALAAKCDEMEKLWNAKIQEAIRVEVNKNRALTEESKEQSKQISELTAMVDNMARENSELVRRFEGVKSDRDDLRRNLAMLESRVKDNFNKSGVGSPLRF</sequence>
<reference evidence="4" key="2">
    <citation type="submission" date="2020-10" db="UniProtKB">
        <authorList>
            <consortium name="WormBaseParasite"/>
        </authorList>
    </citation>
    <scope>IDENTIFICATION</scope>
</reference>
<evidence type="ECO:0000313" key="4">
    <source>
        <dbReference type="WBParaSite" id="Pan_g18541.t1"/>
    </source>
</evidence>
<evidence type="ECO:0000259" key="2">
    <source>
        <dbReference type="Pfam" id="PF18694"/>
    </source>
</evidence>
<accession>A0A7E4VA98</accession>
<feature type="coiled-coil region" evidence="1">
    <location>
        <begin position="201"/>
        <end position="249"/>
    </location>
</feature>
<dbReference type="CDD" id="cd19609">
    <property type="entry name" value="NTD_TDP-43"/>
    <property type="match status" value="1"/>
</dbReference>